<protein>
    <recommendedName>
        <fullName evidence="4">Transmembrane protein</fullName>
    </recommendedName>
</protein>
<sequence length="209" mass="25622">MAQIKSCFTILITTFIDWDLNYLIIWNYLKIILCQTEFVLKEKTTNIIQPNQNYSIKITFKNYLLLQFQKYYNQRLRITYQTIFHIFKGWIISKQRSFLTDSILNKMGQKNMWLLEFIIYLFIILKLQSLLFYIIIYNLSFKILLLIYYLYKLNNQPQLLEKHLLVILTFQLIKLQKQKSIRLIKLNISNTNIIYIFIQVLYHYLEYHN</sequence>
<gene>
    <name evidence="2" type="ORF">PSON_ATCC_30995.1.T0350271</name>
</gene>
<evidence type="ECO:0008006" key="4">
    <source>
        <dbReference type="Google" id="ProtNLM"/>
    </source>
</evidence>
<proteinExistence type="predicted"/>
<evidence type="ECO:0000313" key="3">
    <source>
        <dbReference type="Proteomes" id="UP000692954"/>
    </source>
</evidence>
<keyword evidence="1" id="KW-0812">Transmembrane</keyword>
<reference evidence="2" key="1">
    <citation type="submission" date="2021-01" db="EMBL/GenBank/DDBJ databases">
        <authorList>
            <consortium name="Genoscope - CEA"/>
            <person name="William W."/>
        </authorList>
    </citation>
    <scope>NUCLEOTIDE SEQUENCE</scope>
</reference>
<comment type="caution">
    <text evidence="2">The sequence shown here is derived from an EMBL/GenBank/DDBJ whole genome shotgun (WGS) entry which is preliminary data.</text>
</comment>
<keyword evidence="1" id="KW-1133">Transmembrane helix</keyword>
<feature type="transmembrane region" description="Helical" evidence="1">
    <location>
        <begin position="183"/>
        <end position="205"/>
    </location>
</feature>
<keyword evidence="1" id="KW-0472">Membrane</keyword>
<organism evidence="2 3">
    <name type="scientific">Paramecium sonneborni</name>
    <dbReference type="NCBI Taxonomy" id="65129"/>
    <lineage>
        <taxon>Eukaryota</taxon>
        <taxon>Sar</taxon>
        <taxon>Alveolata</taxon>
        <taxon>Ciliophora</taxon>
        <taxon>Intramacronucleata</taxon>
        <taxon>Oligohymenophorea</taxon>
        <taxon>Peniculida</taxon>
        <taxon>Parameciidae</taxon>
        <taxon>Paramecium</taxon>
    </lineage>
</organism>
<dbReference type="EMBL" id="CAJJDN010000035">
    <property type="protein sequence ID" value="CAD8076992.1"/>
    <property type="molecule type" value="Genomic_DNA"/>
</dbReference>
<dbReference type="Proteomes" id="UP000692954">
    <property type="component" value="Unassembled WGS sequence"/>
</dbReference>
<dbReference type="AlphaFoldDB" id="A0A8S1MEF3"/>
<accession>A0A8S1MEF3</accession>
<evidence type="ECO:0000313" key="2">
    <source>
        <dbReference type="EMBL" id="CAD8076992.1"/>
    </source>
</evidence>
<evidence type="ECO:0000256" key="1">
    <source>
        <dbReference type="SAM" id="Phobius"/>
    </source>
</evidence>
<feature type="transmembrane region" description="Helical" evidence="1">
    <location>
        <begin position="112"/>
        <end position="128"/>
    </location>
</feature>
<name>A0A8S1MEF3_9CILI</name>
<keyword evidence="3" id="KW-1185">Reference proteome</keyword>